<accession>A0A5C1A8V3</accession>
<dbReference type="InterPro" id="IPR009061">
    <property type="entry name" value="DNA-bd_dom_put_sf"/>
</dbReference>
<dbReference type="Pfam" id="PF12728">
    <property type="entry name" value="HTH_17"/>
    <property type="match status" value="1"/>
</dbReference>
<keyword evidence="3" id="KW-1185">Reference proteome</keyword>
<organism evidence="2 3">
    <name type="scientific">Limnoglobus roseus</name>
    <dbReference type="NCBI Taxonomy" id="2598579"/>
    <lineage>
        <taxon>Bacteria</taxon>
        <taxon>Pseudomonadati</taxon>
        <taxon>Planctomycetota</taxon>
        <taxon>Planctomycetia</taxon>
        <taxon>Gemmatales</taxon>
        <taxon>Gemmataceae</taxon>
        <taxon>Limnoglobus</taxon>
    </lineage>
</organism>
<dbReference type="EMBL" id="CP042425">
    <property type="protein sequence ID" value="QEL14633.1"/>
    <property type="molecule type" value="Genomic_DNA"/>
</dbReference>
<proteinExistence type="predicted"/>
<dbReference type="InterPro" id="IPR041657">
    <property type="entry name" value="HTH_17"/>
</dbReference>
<feature type="domain" description="Helix-turn-helix" evidence="1">
    <location>
        <begin position="10"/>
        <end position="60"/>
    </location>
</feature>
<evidence type="ECO:0000259" key="1">
    <source>
        <dbReference type="Pfam" id="PF12728"/>
    </source>
</evidence>
<dbReference type="AlphaFoldDB" id="A0A5C1A8V3"/>
<evidence type="ECO:0000313" key="3">
    <source>
        <dbReference type="Proteomes" id="UP000324974"/>
    </source>
</evidence>
<dbReference type="SUPFAM" id="SSF46955">
    <property type="entry name" value="Putative DNA-binding domain"/>
    <property type="match status" value="1"/>
</dbReference>
<dbReference type="Gene3D" id="1.10.1660.10">
    <property type="match status" value="1"/>
</dbReference>
<reference evidence="3" key="1">
    <citation type="submission" date="2019-08" db="EMBL/GenBank/DDBJ databases">
        <title>Limnoglobus roseus gen. nov., sp. nov., a novel freshwater planctomycete with a giant genome from the family Gemmataceae.</title>
        <authorList>
            <person name="Kulichevskaya I.S."/>
            <person name="Naumoff D.G."/>
            <person name="Miroshnikov K."/>
            <person name="Ivanova A."/>
            <person name="Philippov D.A."/>
            <person name="Hakobyan A."/>
            <person name="Rijpstra I.C."/>
            <person name="Sinninghe Damste J.S."/>
            <person name="Liesack W."/>
            <person name="Dedysh S.N."/>
        </authorList>
    </citation>
    <scope>NUCLEOTIDE SEQUENCE [LARGE SCALE GENOMIC DNA]</scope>
    <source>
        <strain evidence="3">PX52</strain>
    </source>
</reference>
<sequence length="89" mass="9855">MPTLTAVEKYLRPSQVAAMCGVHLTTLADYCDAGRFPGTIRTAGGHRRIPESSVIAFLQRLNIPAERCETLRERAEREAAASRRMAAIR</sequence>
<evidence type="ECO:0000313" key="2">
    <source>
        <dbReference type="EMBL" id="QEL14633.1"/>
    </source>
</evidence>
<gene>
    <name evidence="2" type="ORF">PX52LOC_01525</name>
</gene>
<name>A0A5C1A8V3_9BACT</name>
<protein>
    <recommendedName>
        <fullName evidence="1">Helix-turn-helix domain-containing protein</fullName>
    </recommendedName>
</protein>
<dbReference type="Proteomes" id="UP000324974">
    <property type="component" value="Chromosome"/>
</dbReference>
<dbReference type="RefSeq" id="WP_168218856.1">
    <property type="nucleotide sequence ID" value="NZ_CP042425.1"/>
</dbReference>
<dbReference type="KEGG" id="lrs:PX52LOC_01525"/>